<dbReference type="Gene3D" id="1.10.10.60">
    <property type="entry name" value="Homeodomain-like"/>
    <property type="match status" value="2"/>
</dbReference>
<gene>
    <name evidence="6" type="primary">robA</name>
    <name evidence="5" type="ORF">DKC05_11835</name>
    <name evidence="8" type="ORF">DMW51_13925</name>
    <name evidence="7" type="ORF">MC70_023955</name>
    <name evidence="6" type="ORF">SJ435_03925</name>
</gene>
<dbReference type="Proteomes" id="UP000247823">
    <property type="component" value="Unassembled WGS sequence"/>
</dbReference>
<evidence type="ECO:0000313" key="7">
    <source>
        <dbReference type="EMBL" id="PNO62481.1"/>
    </source>
</evidence>
<dbReference type="SMART" id="SM00342">
    <property type="entry name" value="HTH_ARAC"/>
    <property type="match status" value="1"/>
</dbReference>
<evidence type="ECO:0000256" key="3">
    <source>
        <dbReference type="ARBA" id="ARBA00023163"/>
    </source>
</evidence>
<accession>A0A0A5KPV7</accession>
<dbReference type="EMBL" id="JTBC02000014">
    <property type="protein sequence ID" value="PNO62481.1"/>
    <property type="molecule type" value="Genomic_DNA"/>
</dbReference>
<evidence type="ECO:0000313" key="9">
    <source>
        <dbReference type="Proteomes" id="UP000030378"/>
    </source>
</evidence>
<reference evidence="6 12" key="6">
    <citation type="submission" date="2023-11" db="EMBL/GenBank/DDBJ databases">
        <title>Detection of rare carbapenemases in Enterobacterales - comparison of two colorimetric and two CIM-based carbapenemase assays.</title>
        <authorList>
            <person name="Schaffarczyk L."/>
            <person name="Noster J."/>
            <person name="Stelzer Y."/>
            <person name="Sattler J."/>
            <person name="Gatermann S."/>
            <person name="Hamprecht A."/>
        </authorList>
    </citation>
    <scope>NUCLEOTIDE SEQUENCE [LARGE SCALE GENOMIC DNA]</scope>
    <source>
        <strain evidence="6 12">CIM-Carb-136</strain>
    </source>
</reference>
<dbReference type="InterPro" id="IPR010499">
    <property type="entry name" value="AraC_E-bd"/>
</dbReference>
<dbReference type="SUPFAM" id="SSF46689">
    <property type="entry name" value="Homeodomain-like"/>
    <property type="match status" value="2"/>
</dbReference>
<dbReference type="FunFam" id="1.10.10.60:FF:000030">
    <property type="entry name" value="DNA-binding transcriptional regulator SoxS"/>
    <property type="match status" value="1"/>
</dbReference>
<evidence type="ECO:0000256" key="2">
    <source>
        <dbReference type="ARBA" id="ARBA00023125"/>
    </source>
</evidence>
<dbReference type="InterPro" id="IPR020449">
    <property type="entry name" value="Tscrpt_reg_AraC-type_HTH"/>
</dbReference>
<dbReference type="RefSeq" id="WP_038878537.1">
    <property type="nucleotide sequence ID" value="NZ_CABMHU010000060.1"/>
</dbReference>
<dbReference type="EMBL" id="QJQB01000317">
    <property type="protein sequence ID" value="PYA66315.1"/>
    <property type="molecule type" value="Genomic_DNA"/>
</dbReference>
<dbReference type="InterPro" id="IPR018060">
    <property type="entry name" value="HTH_AraC"/>
</dbReference>
<evidence type="ECO:0000313" key="5">
    <source>
        <dbReference type="EMBL" id="AWL68301.1"/>
    </source>
</evidence>
<reference evidence="8" key="5">
    <citation type="submission" date="2018-06" db="EMBL/GenBank/DDBJ databases">
        <authorList>
            <person name="Martins R.C."/>
            <person name="Perdigao-Neto L.V."/>
            <person name="Costa S.F."/>
            <person name="Levin A.S.S."/>
        </authorList>
    </citation>
    <scope>NUCLEOTIDE SEQUENCE</scope>
    <source>
        <strain evidence="8">1283</strain>
    </source>
</reference>
<dbReference type="InterPro" id="IPR050959">
    <property type="entry name" value="MarA-like"/>
</dbReference>
<dbReference type="AlphaFoldDB" id="A0A0A5KPV7"/>
<dbReference type="GO" id="GO:0043565">
    <property type="term" value="F:sequence-specific DNA binding"/>
    <property type="evidence" value="ECO:0007669"/>
    <property type="project" value="InterPro"/>
</dbReference>
<keyword evidence="2" id="KW-0238">DNA-binding</keyword>
<dbReference type="Pfam" id="PF12833">
    <property type="entry name" value="HTH_18"/>
    <property type="match status" value="1"/>
</dbReference>
<dbReference type="InterPro" id="IPR058147">
    <property type="entry name" value="Rob"/>
</dbReference>
<protein>
    <submittedName>
        <fullName evidence="7">MDR efflux pump AcrAB transcriptional activator RobA</fullName>
    </submittedName>
</protein>
<evidence type="ECO:0000313" key="6">
    <source>
        <dbReference type="EMBL" id="MDX7081532.1"/>
    </source>
</evidence>
<sequence length="289" mass="33044">MDQAGIIRDLLSWLESHLDQPLSLDNVAAKAGYSKWHLQRMFKDITGNAIGAYIRARRLSKAAVALRLTGRPILDIALQYRFDSQQTFTRAFKKQFAQTPALYRRAEDWNAFGICPPIRLGAFTLPQPEFVSLPDKHLVGLTQSYSCTLEQITTVRTELRSQFWRQFLGDVDTLPPVLYGLHHSRPSQEKDDEQEVLYTTALEPDQVPDKVQEGQPLVLPGGEFAMFSYEGPTEGLQDFILTVYGTCLPALQLTRRKGHDIERFYPKGERRPHQAPIEIKCDYLIPIRR</sequence>
<dbReference type="Proteomes" id="UP000030378">
    <property type="component" value="Unassembled WGS sequence"/>
</dbReference>
<keyword evidence="3" id="KW-0804">Transcription</keyword>
<proteinExistence type="predicted"/>
<dbReference type="Proteomes" id="UP001275057">
    <property type="component" value="Unassembled WGS sequence"/>
</dbReference>
<keyword evidence="1" id="KW-0805">Transcription regulation</keyword>
<name>A0A0A5KPV7_SERMA</name>
<evidence type="ECO:0000259" key="4">
    <source>
        <dbReference type="PROSITE" id="PS01124"/>
    </source>
</evidence>
<dbReference type="InterPro" id="IPR009057">
    <property type="entry name" value="Homeodomain-like_sf"/>
</dbReference>
<keyword evidence="11" id="KW-1185">Reference proteome</keyword>
<dbReference type="NCBIfam" id="NF012228">
    <property type="entry name" value="RobA_TF"/>
    <property type="match status" value="1"/>
</dbReference>
<reference evidence="8" key="4">
    <citation type="submission" date="2018-06" db="EMBL/GenBank/DDBJ databases">
        <title>Serratia marcescens genome sequencing and assembly.</title>
        <authorList>
            <person name="Martins R.C.R."/>
            <person name="Perdigao-Neto L.V."/>
            <person name="Costa S.F."/>
            <person name="Levin A.S.S."/>
        </authorList>
    </citation>
    <scope>NUCLEOTIDE SEQUENCE</scope>
    <source>
        <strain evidence="8">1283</strain>
    </source>
</reference>
<dbReference type="NCBIfam" id="NF011701">
    <property type="entry name" value="PRK15121.1"/>
    <property type="match status" value="1"/>
</dbReference>
<dbReference type="GeneID" id="98186481"/>
<dbReference type="SMART" id="SM00871">
    <property type="entry name" value="AraC_E_bind"/>
    <property type="match status" value="1"/>
</dbReference>
<evidence type="ECO:0000313" key="8">
    <source>
        <dbReference type="EMBL" id="PYA66315.1"/>
    </source>
</evidence>
<dbReference type="InterPro" id="IPR018062">
    <property type="entry name" value="HTH_AraC-typ_CS"/>
</dbReference>
<evidence type="ECO:0000313" key="11">
    <source>
        <dbReference type="Proteomes" id="UP000247823"/>
    </source>
</evidence>
<dbReference type="GO" id="GO:0003700">
    <property type="term" value="F:DNA-binding transcription factor activity"/>
    <property type="evidence" value="ECO:0007669"/>
    <property type="project" value="InterPro"/>
</dbReference>
<evidence type="ECO:0000313" key="12">
    <source>
        <dbReference type="Proteomes" id="UP001275057"/>
    </source>
</evidence>
<dbReference type="PROSITE" id="PS00041">
    <property type="entry name" value="HTH_ARAC_FAMILY_1"/>
    <property type="match status" value="1"/>
</dbReference>
<dbReference type="InterPro" id="IPR029442">
    <property type="entry name" value="GyrI-like"/>
</dbReference>
<dbReference type="PANTHER" id="PTHR47504">
    <property type="entry name" value="RIGHT ORIGIN-BINDING PROTEIN"/>
    <property type="match status" value="1"/>
</dbReference>
<reference evidence="5 10" key="3">
    <citation type="submission" date="2018-05" db="EMBL/GenBank/DDBJ databases">
        <title>Klebsiella quasipneumonaiae provides a window into carbapenemase gene transfer, plasmid rearrangements and nosocomial acquisition from the hospital environment.</title>
        <authorList>
            <person name="Mathers A.J."/>
            <person name="Vegesana K."/>
            <person name="Stoesser N."/>
            <person name="Crook D."/>
            <person name="Vaughan A."/>
            <person name="Barry K."/>
            <person name="Parikh H."/>
            <person name="Sebra R."/>
            <person name="Kotay S."/>
            <person name="Walker A.S."/>
            <person name="Sheppard A.E."/>
        </authorList>
    </citation>
    <scope>NUCLEOTIDE SEQUENCE [LARGE SCALE GENOMIC DNA]</scope>
    <source>
        <strain evidence="5 10">CAV1761</strain>
    </source>
</reference>
<dbReference type="PRINTS" id="PR00032">
    <property type="entry name" value="HTHARAC"/>
</dbReference>
<reference evidence="9" key="2">
    <citation type="submission" date="2017-12" db="EMBL/GenBank/DDBJ databases">
        <title>FDA dAtabase for Regulatory Grade micrObial Sequences (FDA-ARGOS): Supporting development and validation of Infectious Disease Dx tests.</title>
        <authorList>
            <person name="Campos J."/>
            <person name="Goldberg B."/>
            <person name="Tallon L."/>
            <person name="Sadzewicz L."/>
            <person name="Sengamalay N."/>
            <person name="Ott S."/>
            <person name="Godinez A."/>
            <person name="Nagaraj S."/>
            <person name="Vavikolanu K."/>
            <person name="Vyas G."/>
            <person name="Nadendla S."/>
            <person name="Aluvathingal J."/>
            <person name="Geyer C."/>
            <person name="Nandy P."/>
            <person name="Hobson J."/>
            <person name="Sichtig H."/>
        </authorList>
    </citation>
    <scope>NUCLEOTIDE SEQUENCE [LARGE SCALE GENOMIC DNA]</scope>
    <source>
        <strain evidence="9">FDAARGOS_79</strain>
    </source>
</reference>
<evidence type="ECO:0000256" key="1">
    <source>
        <dbReference type="ARBA" id="ARBA00023015"/>
    </source>
</evidence>
<dbReference type="Pfam" id="PF06445">
    <property type="entry name" value="GyrI-like"/>
    <property type="match status" value="1"/>
</dbReference>
<organism evidence="7 9">
    <name type="scientific">Serratia marcescens</name>
    <dbReference type="NCBI Taxonomy" id="615"/>
    <lineage>
        <taxon>Bacteria</taxon>
        <taxon>Pseudomonadati</taxon>
        <taxon>Pseudomonadota</taxon>
        <taxon>Gammaproteobacteria</taxon>
        <taxon>Enterobacterales</taxon>
        <taxon>Yersiniaceae</taxon>
        <taxon>Serratia</taxon>
    </lineage>
</organism>
<dbReference type="InterPro" id="IPR011256">
    <property type="entry name" value="Reg_factor_effector_dom_sf"/>
</dbReference>
<dbReference type="PROSITE" id="PS01124">
    <property type="entry name" value="HTH_ARAC_FAMILY_2"/>
    <property type="match status" value="1"/>
</dbReference>
<dbReference type="SUPFAM" id="SSF55136">
    <property type="entry name" value="Probable bacterial effector-binding domain"/>
    <property type="match status" value="1"/>
</dbReference>
<reference evidence="7" key="1">
    <citation type="submission" date="2017-12" db="EMBL/GenBank/DDBJ databases">
        <title>FDA dAtabase for Regulatory Grade micrObial Sequences (FDA-ARGOS): Supporting development and validation of Infectious Disease Dx tests.</title>
        <authorList>
            <person name="Campos J."/>
            <person name="Goldberg B."/>
            <person name="Tallon L.J."/>
            <person name="Sadzewicz L."/>
            <person name="Sengamalay N."/>
            <person name="Ott S."/>
            <person name="Godinez A."/>
            <person name="Nagaraj S."/>
            <person name="Vavikolanu K."/>
            <person name="Vyas G."/>
            <person name="Nadendla S."/>
            <person name="Aluvathingal J."/>
            <person name="Geyer C."/>
            <person name="Nandy P."/>
            <person name="Hobson J."/>
            <person name="Sichtig H."/>
        </authorList>
    </citation>
    <scope>NUCLEOTIDE SEQUENCE</scope>
    <source>
        <strain evidence="7">FDAARGOS_79</strain>
    </source>
</reference>
<dbReference type="Gene3D" id="3.20.80.10">
    <property type="entry name" value="Regulatory factor, effector binding domain"/>
    <property type="match status" value="1"/>
</dbReference>
<feature type="domain" description="HTH araC/xylS-type" evidence="4">
    <location>
        <begin position="8"/>
        <end position="106"/>
    </location>
</feature>
<dbReference type="PANTHER" id="PTHR47504:SF5">
    <property type="entry name" value="RIGHT ORIGIN-BINDING PROTEIN"/>
    <property type="match status" value="1"/>
</dbReference>
<dbReference type="EMBL" id="CP029449">
    <property type="protein sequence ID" value="AWL68301.1"/>
    <property type="molecule type" value="Genomic_DNA"/>
</dbReference>
<evidence type="ECO:0000313" key="10">
    <source>
        <dbReference type="Proteomes" id="UP000245399"/>
    </source>
</evidence>
<dbReference type="EMBL" id="JAXABG010000002">
    <property type="protein sequence ID" value="MDX7081532.1"/>
    <property type="molecule type" value="Genomic_DNA"/>
</dbReference>
<dbReference type="Proteomes" id="UP000245399">
    <property type="component" value="Chromosome"/>
</dbReference>